<dbReference type="RefSeq" id="WP_229879246.1">
    <property type="nucleotide sequence ID" value="NZ_BMSQ01000013.1"/>
</dbReference>
<name>A0A7W8B1V2_STRST</name>
<gene>
    <name evidence="1" type="ORF">FHS40_006494</name>
</gene>
<accession>A0A7W8B1V2</accession>
<evidence type="ECO:0000313" key="1">
    <source>
        <dbReference type="EMBL" id="MBB5107377.1"/>
    </source>
</evidence>
<protein>
    <recommendedName>
        <fullName evidence="3">ABM domain-containing protein</fullName>
    </recommendedName>
</protein>
<keyword evidence="2" id="KW-1185">Reference proteome</keyword>
<comment type="caution">
    <text evidence="1">The sequence shown here is derived from an EMBL/GenBank/DDBJ whole genome shotgun (WGS) entry which is preliminary data.</text>
</comment>
<dbReference type="AlphaFoldDB" id="A0A7W8B1V2"/>
<sequence length="108" mass="11709">MHEQNDQWGDHMAIIVTFEIPGVGQELYDAVISRLTDGGEFTSLADIPAPGLISHVAGPVEGGWRVVDVWESEEALESFSKILQPILADLGHADGEPQIIPAHNVVTR</sequence>
<evidence type="ECO:0008006" key="3">
    <source>
        <dbReference type="Google" id="ProtNLM"/>
    </source>
</evidence>
<evidence type="ECO:0000313" key="2">
    <source>
        <dbReference type="Proteomes" id="UP000549009"/>
    </source>
</evidence>
<dbReference type="EMBL" id="JACHJD010000013">
    <property type="protein sequence ID" value="MBB5107377.1"/>
    <property type="molecule type" value="Genomic_DNA"/>
</dbReference>
<reference evidence="1 2" key="1">
    <citation type="submission" date="2020-08" db="EMBL/GenBank/DDBJ databases">
        <title>Genomic Encyclopedia of Type Strains, Phase III (KMG-III): the genomes of soil and plant-associated and newly described type strains.</title>
        <authorList>
            <person name="Whitman W."/>
        </authorList>
    </citation>
    <scope>NUCLEOTIDE SEQUENCE [LARGE SCALE GENOMIC DNA]</scope>
    <source>
        <strain evidence="1 2">CECT 3146</strain>
    </source>
</reference>
<dbReference type="Proteomes" id="UP000549009">
    <property type="component" value="Unassembled WGS sequence"/>
</dbReference>
<proteinExistence type="predicted"/>
<organism evidence="1 2">
    <name type="scientific">Streptomyces spectabilis</name>
    <dbReference type="NCBI Taxonomy" id="68270"/>
    <lineage>
        <taxon>Bacteria</taxon>
        <taxon>Bacillati</taxon>
        <taxon>Actinomycetota</taxon>
        <taxon>Actinomycetes</taxon>
        <taxon>Kitasatosporales</taxon>
        <taxon>Streptomycetaceae</taxon>
        <taxon>Streptomyces</taxon>
    </lineage>
</organism>